<feature type="compositionally biased region" description="Basic and acidic residues" evidence="1">
    <location>
        <begin position="77"/>
        <end position="91"/>
    </location>
</feature>
<evidence type="ECO:0000313" key="3">
    <source>
        <dbReference type="Proteomes" id="UP000789831"/>
    </source>
</evidence>
<comment type="caution">
    <text evidence="2">The sequence shown here is derived from an EMBL/GenBank/DDBJ whole genome shotgun (WGS) entry which is preliminary data.</text>
</comment>
<dbReference type="EMBL" id="CAJVPL010001997">
    <property type="protein sequence ID" value="CAG8595592.1"/>
    <property type="molecule type" value="Genomic_DNA"/>
</dbReference>
<accession>A0A9N9CB93</accession>
<feature type="region of interest" description="Disordered" evidence="1">
    <location>
        <begin position="57"/>
        <end position="91"/>
    </location>
</feature>
<reference evidence="2" key="1">
    <citation type="submission" date="2021-06" db="EMBL/GenBank/DDBJ databases">
        <authorList>
            <person name="Kallberg Y."/>
            <person name="Tangrot J."/>
            <person name="Rosling A."/>
        </authorList>
    </citation>
    <scope>NUCLEOTIDE SEQUENCE</scope>
    <source>
        <strain evidence="2">MT106</strain>
    </source>
</reference>
<evidence type="ECO:0000256" key="1">
    <source>
        <dbReference type="SAM" id="MobiDB-lite"/>
    </source>
</evidence>
<feature type="non-terminal residue" evidence="2">
    <location>
        <position position="91"/>
    </location>
</feature>
<sequence>DRDQGFTSSTTNIWPLLRTVQPPDSKCSKKQRILFESGLLSYPFSTSIWPVPSALDDQEASFSGRPLPSALDEQEDDRSTTRFKNIRESHP</sequence>
<dbReference type="Proteomes" id="UP000789831">
    <property type="component" value="Unassembled WGS sequence"/>
</dbReference>
<evidence type="ECO:0000313" key="2">
    <source>
        <dbReference type="EMBL" id="CAG8595592.1"/>
    </source>
</evidence>
<organism evidence="2 3">
    <name type="scientific">Ambispora gerdemannii</name>
    <dbReference type="NCBI Taxonomy" id="144530"/>
    <lineage>
        <taxon>Eukaryota</taxon>
        <taxon>Fungi</taxon>
        <taxon>Fungi incertae sedis</taxon>
        <taxon>Mucoromycota</taxon>
        <taxon>Glomeromycotina</taxon>
        <taxon>Glomeromycetes</taxon>
        <taxon>Archaeosporales</taxon>
        <taxon>Ambisporaceae</taxon>
        <taxon>Ambispora</taxon>
    </lineage>
</organism>
<proteinExistence type="predicted"/>
<keyword evidence="3" id="KW-1185">Reference proteome</keyword>
<name>A0A9N9CB93_9GLOM</name>
<protein>
    <submittedName>
        <fullName evidence="2">3168_t:CDS:1</fullName>
    </submittedName>
</protein>
<dbReference type="AlphaFoldDB" id="A0A9N9CB93"/>
<gene>
    <name evidence="2" type="ORF">AGERDE_LOCUS8834</name>
</gene>